<evidence type="ECO:0000313" key="2">
    <source>
        <dbReference type="Proteomes" id="UP000218418"/>
    </source>
</evidence>
<proteinExistence type="predicted"/>
<protein>
    <recommendedName>
        <fullName evidence="3">Phytanoyl-CoA dioxygenase</fullName>
    </recommendedName>
</protein>
<gene>
    <name evidence="1" type="ORF">NIES267_13540</name>
</gene>
<sequence>MVNKFINFSTMWSQMYDHCYENYKGLRKNPKWLLMRKMSRFQTGRTMMKYLTRSSVKSDEFSLTNKYSVFTPIDIDEAVIQLKKEGFYLGLQLPKILVEEIVDFAKNSVCYGNRKSQLGFYYDQKAAIKTQSAKDIKVGCYFNTAQLCPAIAKLQNDSQLLAIAAKYLEKEPIHQGNQLWWSFAGESSEWQRRQNAQMFHYDLDDYKFLKFFFYLTDVDNQSGPHICVRASHKYKKFSHVLLRKREKDKEIIDFYGEDSVVTICGQAGFGFVEDPLCFHKGLTPTHKDRLLLQIEFATTDYGMQNDNRETSGFQVLN</sequence>
<reference evidence="1 2" key="1">
    <citation type="submission" date="2017-06" db="EMBL/GenBank/DDBJ databases">
        <title>Genome sequencing of cyanobaciteial culture collection at National Institute for Environmental Studies (NIES).</title>
        <authorList>
            <person name="Hirose Y."/>
            <person name="Shimura Y."/>
            <person name="Fujisawa T."/>
            <person name="Nakamura Y."/>
            <person name="Kawachi M."/>
        </authorList>
    </citation>
    <scope>NUCLEOTIDE SEQUENCE [LARGE SCALE GENOMIC DNA]</scope>
    <source>
        <strain evidence="1 2">NIES-267</strain>
    </source>
</reference>
<dbReference type="Gene3D" id="2.60.120.620">
    <property type="entry name" value="q2cbj1_9rhob like domain"/>
    <property type="match status" value="1"/>
</dbReference>
<accession>A0A1Z4LKW1</accession>
<dbReference type="EMBL" id="AP018227">
    <property type="protein sequence ID" value="BAY81877.1"/>
    <property type="molecule type" value="Genomic_DNA"/>
</dbReference>
<organism evidence="1 2">
    <name type="scientific">Calothrix parasitica NIES-267</name>
    <dbReference type="NCBI Taxonomy" id="1973488"/>
    <lineage>
        <taxon>Bacteria</taxon>
        <taxon>Bacillati</taxon>
        <taxon>Cyanobacteriota</taxon>
        <taxon>Cyanophyceae</taxon>
        <taxon>Nostocales</taxon>
        <taxon>Calotrichaceae</taxon>
        <taxon>Calothrix</taxon>
    </lineage>
</organism>
<evidence type="ECO:0000313" key="1">
    <source>
        <dbReference type="EMBL" id="BAY81877.1"/>
    </source>
</evidence>
<dbReference type="AlphaFoldDB" id="A0A1Z4LKW1"/>
<evidence type="ECO:0008006" key="3">
    <source>
        <dbReference type="Google" id="ProtNLM"/>
    </source>
</evidence>
<name>A0A1Z4LKW1_9CYAN</name>
<dbReference type="SUPFAM" id="SSF51197">
    <property type="entry name" value="Clavaminate synthase-like"/>
    <property type="match status" value="1"/>
</dbReference>
<keyword evidence="2" id="KW-1185">Reference proteome</keyword>
<dbReference type="Proteomes" id="UP000218418">
    <property type="component" value="Chromosome"/>
</dbReference>